<name>A0A379LSX7_PAEPO</name>
<dbReference type="AlphaFoldDB" id="A0A379LSX7"/>
<gene>
    <name evidence="1" type="ORF">NCTC10343_05596</name>
</gene>
<protein>
    <submittedName>
        <fullName evidence="1">Uncharacterized protein</fullName>
    </submittedName>
</protein>
<accession>A0A379LSX7</accession>
<organism evidence="1 2">
    <name type="scientific">Paenibacillus polymyxa</name>
    <name type="common">Bacillus polymyxa</name>
    <dbReference type="NCBI Taxonomy" id="1406"/>
    <lineage>
        <taxon>Bacteria</taxon>
        <taxon>Bacillati</taxon>
        <taxon>Bacillota</taxon>
        <taxon>Bacilli</taxon>
        <taxon>Bacillales</taxon>
        <taxon>Paenibacillaceae</taxon>
        <taxon>Paenibacillus</taxon>
    </lineage>
</organism>
<evidence type="ECO:0000313" key="2">
    <source>
        <dbReference type="Proteomes" id="UP000254400"/>
    </source>
</evidence>
<reference evidence="1 2" key="1">
    <citation type="submission" date="2018-06" db="EMBL/GenBank/DDBJ databases">
        <authorList>
            <consortium name="Pathogen Informatics"/>
            <person name="Doyle S."/>
        </authorList>
    </citation>
    <scope>NUCLEOTIDE SEQUENCE [LARGE SCALE GENOMIC DNA]</scope>
    <source>
        <strain evidence="1 2">NCTC10343</strain>
    </source>
</reference>
<proteinExistence type="predicted"/>
<dbReference type="Proteomes" id="UP000254400">
    <property type="component" value="Unassembled WGS sequence"/>
</dbReference>
<evidence type="ECO:0000313" key="1">
    <source>
        <dbReference type="EMBL" id="SUE13174.1"/>
    </source>
</evidence>
<sequence>MLNEKIIVRVGKDEEEKTVGIARQDDILIYIPSTFHRVRISQTIDKNKTHNIILRNVTLYDIMCLGY</sequence>
<dbReference type="EMBL" id="UGSC01000002">
    <property type="protein sequence ID" value="SUE13174.1"/>
    <property type="molecule type" value="Genomic_DNA"/>
</dbReference>